<proteinExistence type="predicted"/>
<dbReference type="AlphaFoldDB" id="A0AAW0BIF5"/>
<dbReference type="EMBL" id="JAYKXP010000109">
    <property type="protein sequence ID" value="KAK7026001.1"/>
    <property type="molecule type" value="Genomic_DNA"/>
</dbReference>
<evidence type="ECO:0000313" key="1">
    <source>
        <dbReference type="EMBL" id="KAK7026001.1"/>
    </source>
</evidence>
<accession>A0AAW0BIF5</accession>
<keyword evidence="2" id="KW-1185">Reference proteome</keyword>
<comment type="caution">
    <text evidence="1">The sequence shown here is derived from an EMBL/GenBank/DDBJ whole genome shotgun (WGS) entry which is preliminary data.</text>
</comment>
<dbReference type="Proteomes" id="UP001383192">
    <property type="component" value="Unassembled WGS sequence"/>
</dbReference>
<reference evidence="1 2" key="1">
    <citation type="submission" date="2024-01" db="EMBL/GenBank/DDBJ databases">
        <title>A draft genome for a cacao thread blight-causing isolate of Paramarasmius palmivorus.</title>
        <authorList>
            <person name="Baruah I.K."/>
            <person name="Bukari Y."/>
            <person name="Amoako-Attah I."/>
            <person name="Meinhardt L.W."/>
            <person name="Bailey B.A."/>
            <person name="Cohen S.P."/>
        </authorList>
    </citation>
    <scope>NUCLEOTIDE SEQUENCE [LARGE SCALE GENOMIC DNA]</scope>
    <source>
        <strain evidence="1 2">GH-12</strain>
    </source>
</reference>
<protein>
    <submittedName>
        <fullName evidence="1">Uncharacterized protein</fullName>
    </submittedName>
</protein>
<evidence type="ECO:0000313" key="2">
    <source>
        <dbReference type="Proteomes" id="UP001383192"/>
    </source>
</evidence>
<gene>
    <name evidence="1" type="ORF">VNI00_015832</name>
</gene>
<organism evidence="1 2">
    <name type="scientific">Paramarasmius palmivorus</name>
    <dbReference type="NCBI Taxonomy" id="297713"/>
    <lineage>
        <taxon>Eukaryota</taxon>
        <taxon>Fungi</taxon>
        <taxon>Dikarya</taxon>
        <taxon>Basidiomycota</taxon>
        <taxon>Agaricomycotina</taxon>
        <taxon>Agaricomycetes</taxon>
        <taxon>Agaricomycetidae</taxon>
        <taxon>Agaricales</taxon>
        <taxon>Marasmiineae</taxon>
        <taxon>Marasmiaceae</taxon>
        <taxon>Paramarasmius</taxon>
    </lineage>
</organism>
<name>A0AAW0BIF5_9AGAR</name>
<sequence length="368" mass="42453">MNRALRCMNNLQILKLSADNDAMDEVTSLHAAAERFGIMFNGVVLPHLTHAYLDVPMSQEVVEFVHRHQDHLLVLSLDTLGEGRGNNSLLERDMHLSSLLAVHATSDIISIVVSSWLFPRVERISINRFDNSSDYVGVLNTVTTLDSSQDARLALDLYRKGWNVELIEAVSSRVEWITEVNFVCLGGTDDLEPINMEVVLDARRCLARFFNLRSFQWYNDLEYDPPEFFSMDKAYEIVAIFGETCPSLQYCQIPYSPLWRKIKDIWIPCEEMESEIFLDDTRPCEWMLEQLAANSFPKCKELVAYIEGATEKLPEAKEVIRRFRTRPVEPLGNDKRRRAAEHLMRLGEKAGIWSFNCWLEECNYSDDE</sequence>